<evidence type="ECO:0000313" key="1">
    <source>
        <dbReference type="EMBL" id="KAG7340718.1"/>
    </source>
</evidence>
<keyword evidence="1" id="KW-0808">Transferase</keyword>
<name>A0A9K3KBZ0_9STRA</name>
<reference evidence="1" key="1">
    <citation type="journal article" date="2021" name="Sci. Rep.">
        <title>Diploid genomic architecture of Nitzschia inconspicua, an elite biomass production diatom.</title>
        <authorList>
            <person name="Oliver A."/>
            <person name="Podell S."/>
            <person name="Pinowska A."/>
            <person name="Traller J.C."/>
            <person name="Smith S.R."/>
            <person name="McClure R."/>
            <person name="Beliaev A."/>
            <person name="Bohutskyi P."/>
            <person name="Hill E.A."/>
            <person name="Rabines A."/>
            <person name="Zheng H."/>
            <person name="Allen L.Z."/>
            <person name="Kuo A."/>
            <person name="Grigoriev I.V."/>
            <person name="Allen A.E."/>
            <person name="Hazlebeck D."/>
            <person name="Allen E.E."/>
        </authorList>
    </citation>
    <scope>NUCLEOTIDE SEQUENCE</scope>
    <source>
        <strain evidence="1">Hildebrandi</strain>
    </source>
</reference>
<dbReference type="Proteomes" id="UP000693970">
    <property type="component" value="Unassembled WGS sequence"/>
</dbReference>
<gene>
    <name evidence="1" type="ORF">IV203_024261</name>
</gene>
<evidence type="ECO:0000313" key="2">
    <source>
        <dbReference type="Proteomes" id="UP000693970"/>
    </source>
</evidence>
<organism evidence="1 2">
    <name type="scientific">Nitzschia inconspicua</name>
    <dbReference type="NCBI Taxonomy" id="303405"/>
    <lineage>
        <taxon>Eukaryota</taxon>
        <taxon>Sar</taxon>
        <taxon>Stramenopiles</taxon>
        <taxon>Ochrophyta</taxon>
        <taxon>Bacillariophyta</taxon>
        <taxon>Bacillariophyceae</taxon>
        <taxon>Bacillariophycidae</taxon>
        <taxon>Bacillariales</taxon>
        <taxon>Bacillariaceae</taxon>
        <taxon>Nitzschia</taxon>
    </lineage>
</organism>
<proteinExistence type="predicted"/>
<dbReference type="Pfam" id="PF13489">
    <property type="entry name" value="Methyltransf_23"/>
    <property type="match status" value="1"/>
</dbReference>
<dbReference type="OrthoDB" id="198346at2759"/>
<dbReference type="EMBL" id="JAGRRH010000027">
    <property type="protein sequence ID" value="KAG7340718.1"/>
    <property type="molecule type" value="Genomic_DNA"/>
</dbReference>
<comment type="caution">
    <text evidence="1">The sequence shown here is derived from an EMBL/GenBank/DDBJ whole genome shotgun (WGS) entry which is preliminary data.</text>
</comment>
<dbReference type="AlphaFoldDB" id="A0A9K3KBZ0"/>
<dbReference type="GO" id="GO:0032259">
    <property type="term" value="P:methylation"/>
    <property type="evidence" value="ECO:0007669"/>
    <property type="project" value="UniProtKB-KW"/>
</dbReference>
<protein>
    <submittedName>
        <fullName evidence="1">Methyltransferase domain containing protein</fullName>
    </submittedName>
</protein>
<reference evidence="1" key="2">
    <citation type="submission" date="2021-04" db="EMBL/GenBank/DDBJ databases">
        <authorList>
            <person name="Podell S."/>
        </authorList>
    </citation>
    <scope>NUCLEOTIDE SEQUENCE</scope>
    <source>
        <strain evidence="1">Hildebrandi</strain>
    </source>
</reference>
<keyword evidence="2" id="KW-1185">Reference proteome</keyword>
<dbReference type="GO" id="GO:0008168">
    <property type="term" value="F:methyltransferase activity"/>
    <property type="evidence" value="ECO:0007669"/>
    <property type="project" value="UniProtKB-KW"/>
</dbReference>
<keyword evidence="1" id="KW-0489">Methyltransferase</keyword>
<accession>A0A9K3KBZ0</accession>
<sequence>MESKQRPVQMSRSMVLIWAASVAVFHQIFQLIGMKFAPSMNENTAQYLNLPMIATQQRHPILDLKHSKAVALPSIRIEQDVRSPSEKYYGGKGDKQHLGGFASGSVDMDGVSPAAWTLMLKEHGIKSLLDIGCGRGVSTSWFYMHGVDAQCVEGSHDAWEQSLIPNTIRTEHDFSRGPWWPSKTVDAVWCVEVLEHVGRNFHENLMPAMRHAAFLYVTHSTWGGWHHVEVHEEEWWITRFQSFGFVYSNYLTKQVRSAASASKTIRAPNNSTYNAQHIWLHMLVFINPTVASLPQHAHLLSELSCTKGSKKEDRRPCKTESKESTLPPAFQPLEWIPEVDAAWEKHVFGSTTIPQ</sequence>